<proteinExistence type="predicted"/>
<dbReference type="OMA" id="ICRIHEA"/>
<gene>
    <name evidence="2" type="ORF">ARMOST_16731</name>
</gene>
<sequence>MPSLLVNKDLQILAHSTKQVEFVGPIIGGGDWILERNIIPNSLTTYFVVPNVLVSSDTKHVPVSNPTNVPRYLRKGDVICRIHEANQYLKQPESPEEQEMMDQVALFIKSLAKGEEEQTEEERTDNDETGPKTAVMPDPTIYPSSKIEKLLDVGNLPPELADDAWAMLKRHVRAFGFDGRLGNYPAKAKIRMTKGAQPISLPMYASSPAKREFIDQQIDAWYEKGIIEPSKSPWGAPIVIAYRNNKP</sequence>
<dbReference type="OrthoDB" id="6776860at2759"/>
<evidence type="ECO:0000313" key="2">
    <source>
        <dbReference type="EMBL" id="SJL13291.1"/>
    </source>
</evidence>
<feature type="compositionally biased region" description="Acidic residues" evidence="1">
    <location>
        <begin position="117"/>
        <end position="128"/>
    </location>
</feature>
<dbReference type="EMBL" id="FUEG01000019">
    <property type="protein sequence ID" value="SJL13291.1"/>
    <property type="molecule type" value="Genomic_DNA"/>
</dbReference>
<feature type="region of interest" description="Disordered" evidence="1">
    <location>
        <begin position="114"/>
        <end position="139"/>
    </location>
</feature>
<dbReference type="AlphaFoldDB" id="A0A284RX12"/>
<protein>
    <submittedName>
        <fullName evidence="2">Uncharacterized protein</fullName>
    </submittedName>
</protein>
<dbReference type="Proteomes" id="UP000219338">
    <property type="component" value="Unassembled WGS sequence"/>
</dbReference>
<dbReference type="InterPro" id="IPR043502">
    <property type="entry name" value="DNA/RNA_pol_sf"/>
</dbReference>
<keyword evidence="3" id="KW-1185">Reference proteome</keyword>
<accession>A0A284RX12</accession>
<evidence type="ECO:0000313" key="3">
    <source>
        <dbReference type="Proteomes" id="UP000219338"/>
    </source>
</evidence>
<organism evidence="2 3">
    <name type="scientific">Armillaria ostoyae</name>
    <name type="common">Armillaria root rot fungus</name>
    <dbReference type="NCBI Taxonomy" id="47428"/>
    <lineage>
        <taxon>Eukaryota</taxon>
        <taxon>Fungi</taxon>
        <taxon>Dikarya</taxon>
        <taxon>Basidiomycota</taxon>
        <taxon>Agaricomycotina</taxon>
        <taxon>Agaricomycetes</taxon>
        <taxon>Agaricomycetidae</taxon>
        <taxon>Agaricales</taxon>
        <taxon>Marasmiineae</taxon>
        <taxon>Physalacriaceae</taxon>
        <taxon>Armillaria</taxon>
    </lineage>
</organism>
<name>A0A284RX12_ARMOS</name>
<dbReference type="SUPFAM" id="SSF56672">
    <property type="entry name" value="DNA/RNA polymerases"/>
    <property type="match status" value="1"/>
</dbReference>
<reference evidence="3" key="1">
    <citation type="journal article" date="2017" name="Nat. Ecol. Evol.">
        <title>Genome expansion and lineage-specific genetic innovations in the forest pathogenic fungi Armillaria.</title>
        <authorList>
            <person name="Sipos G."/>
            <person name="Prasanna A.N."/>
            <person name="Walter M.C."/>
            <person name="O'Connor E."/>
            <person name="Balint B."/>
            <person name="Krizsan K."/>
            <person name="Kiss B."/>
            <person name="Hess J."/>
            <person name="Varga T."/>
            <person name="Slot J."/>
            <person name="Riley R."/>
            <person name="Boka B."/>
            <person name="Rigling D."/>
            <person name="Barry K."/>
            <person name="Lee J."/>
            <person name="Mihaltcheva S."/>
            <person name="LaButti K."/>
            <person name="Lipzen A."/>
            <person name="Waldron R."/>
            <person name="Moloney N.M."/>
            <person name="Sperisen C."/>
            <person name="Kredics L."/>
            <person name="Vagvoelgyi C."/>
            <person name="Patrignani A."/>
            <person name="Fitzpatrick D."/>
            <person name="Nagy I."/>
            <person name="Doyle S."/>
            <person name="Anderson J.B."/>
            <person name="Grigoriev I.V."/>
            <person name="Gueldener U."/>
            <person name="Muensterkoetter M."/>
            <person name="Nagy L.G."/>
        </authorList>
    </citation>
    <scope>NUCLEOTIDE SEQUENCE [LARGE SCALE GENOMIC DNA]</scope>
    <source>
        <strain evidence="3">C18/9</strain>
    </source>
</reference>
<dbReference type="Gene3D" id="3.10.10.10">
    <property type="entry name" value="HIV Type 1 Reverse Transcriptase, subunit A, domain 1"/>
    <property type="match status" value="1"/>
</dbReference>
<evidence type="ECO:0000256" key="1">
    <source>
        <dbReference type="SAM" id="MobiDB-lite"/>
    </source>
</evidence>